<evidence type="ECO:0000313" key="2">
    <source>
        <dbReference type="EMBL" id="GEO24125.1"/>
    </source>
</evidence>
<dbReference type="AlphaFoldDB" id="A0A512CIW3"/>
<organism evidence="2 3">
    <name type="scientific">Cyclobacterium qasimii</name>
    <dbReference type="NCBI Taxonomy" id="1350429"/>
    <lineage>
        <taxon>Bacteria</taxon>
        <taxon>Pseudomonadati</taxon>
        <taxon>Bacteroidota</taxon>
        <taxon>Cytophagia</taxon>
        <taxon>Cytophagales</taxon>
        <taxon>Cyclobacteriaceae</taxon>
        <taxon>Cyclobacterium</taxon>
    </lineage>
</organism>
<dbReference type="Proteomes" id="UP000321301">
    <property type="component" value="Unassembled WGS sequence"/>
</dbReference>
<evidence type="ECO:0000313" key="3">
    <source>
        <dbReference type="Proteomes" id="UP000321301"/>
    </source>
</evidence>
<comment type="caution">
    <text evidence="2">The sequence shown here is derived from an EMBL/GenBank/DDBJ whole genome shotgun (WGS) entry which is preliminary data.</text>
</comment>
<gene>
    <name evidence="2" type="ORF">CQA01_46590</name>
</gene>
<proteinExistence type="predicted"/>
<accession>A0A512CIW3</accession>
<reference evidence="2 3" key="1">
    <citation type="submission" date="2019-07" db="EMBL/GenBank/DDBJ databases">
        <title>Whole genome shotgun sequence of Cyclobacterium qasimii NBRC 106168.</title>
        <authorList>
            <person name="Hosoyama A."/>
            <person name="Uohara A."/>
            <person name="Ohji S."/>
            <person name="Ichikawa N."/>
        </authorList>
    </citation>
    <scope>NUCLEOTIDE SEQUENCE [LARGE SCALE GENOMIC DNA]</scope>
    <source>
        <strain evidence="2 3">NBRC 106168</strain>
    </source>
</reference>
<dbReference type="RefSeq" id="WP_020891826.1">
    <property type="nucleotide sequence ID" value="NZ_BJYV01000038.1"/>
</dbReference>
<name>A0A512CIW3_9BACT</name>
<protein>
    <recommendedName>
        <fullName evidence="1">DUF559 domain-containing protein</fullName>
    </recommendedName>
</protein>
<dbReference type="Pfam" id="PF04480">
    <property type="entry name" value="DUF559"/>
    <property type="match status" value="1"/>
</dbReference>
<dbReference type="Gene3D" id="3.40.960.10">
    <property type="entry name" value="VSR Endonuclease"/>
    <property type="match status" value="1"/>
</dbReference>
<sequence length="358" mass="42390">MIANRPKYLEENLKYYKEFPIGFNLDADYHKLPPLLNLDFHTLNGILPLTKSRFDFIGKNGNVEDQESTVIFTNPLPEEYEYYESIGATEFQAIQIVMNFHTLKEERDKALRGIPYSISLVPMEKNKKIDTWNINLLKQFDLEKLCQEGGYVYSDFNPFQGWYDGYVSHYNVFSSIPNKGYSDCIGFVWGMYFLSPVFDKKEVQIIENPTFSKQINAKYRRFKTDLYFKQFQDTRPRRIWGCDSPIELFVLQGLSLRELYPEIQMCFYKNREIFPNYYQMQENEIWVGQEQLITSADFYFPEKKLAIFCDGKEFHDEMKDKEISKKLNDIGVDVLRFSGKQINEDLTSVLDEIEKRAK</sequence>
<feature type="domain" description="DUF559" evidence="1">
    <location>
        <begin position="296"/>
        <end position="356"/>
    </location>
</feature>
<keyword evidence="3" id="KW-1185">Reference proteome</keyword>
<dbReference type="EMBL" id="BJYV01000038">
    <property type="protein sequence ID" value="GEO24125.1"/>
    <property type="molecule type" value="Genomic_DNA"/>
</dbReference>
<evidence type="ECO:0000259" key="1">
    <source>
        <dbReference type="Pfam" id="PF04480"/>
    </source>
</evidence>
<dbReference type="InterPro" id="IPR007569">
    <property type="entry name" value="DUF559"/>
</dbReference>